<dbReference type="RefSeq" id="WP_109670464.1">
    <property type="nucleotide sequence ID" value="NZ_QGGH01000011.1"/>
</dbReference>
<reference evidence="1 2" key="1">
    <citation type="submission" date="2018-05" db="EMBL/GenBank/DDBJ databases">
        <title>Genomic Encyclopedia of Type Strains, Phase IV (KMG-IV): sequencing the most valuable type-strain genomes for metagenomic binning, comparative biology and taxonomic classification.</title>
        <authorList>
            <person name="Goeker M."/>
        </authorList>
    </citation>
    <scope>NUCLEOTIDE SEQUENCE [LARGE SCALE GENOMIC DNA]</scope>
    <source>
        <strain evidence="1 2">DSM 2626</strain>
    </source>
</reference>
<dbReference type="AlphaFoldDB" id="A0A8E3B3F3"/>
<evidence type="ECO:0000313" key="2">
    <source>
        <dbReference type="Proteomes" id="UP000245631"/>
    </source>
</evidence>
<organism evidence="1 2">
    <name type="scientific">Rhizobium loti</name>
    <name type="common">Mesorhizobium loti</name>
    <dbReference type="NCBI Taxonomy" id="381"/>
    <lineage>
        <taxon>Bacteria</taxon>
        <taxon>Pseudomonadati</taxon>
        <taxon>Pseudomonadota</taxon>
        <taxon>Alphaproteobacteria</taxon>
        <taxon>Hyphomicrobiales</taxon>
        <taxon>Phyllobacteriaceae</taxon>
        <taxon>Mesorhizobium</taxon>
    </lineage>
</organism>
<dbReference type="Proteomes" id="UP000245631">
    <property type="component" value="Unassembled WGS sequence"/>
</dbReference>
<name>A0A8E3B3F3_RHILI</name>
<protein>
    <submittedName>
        <fullName evidence="1">Uncharacterized protein</fullName>
    </submittedName>
</protein>
<accession>A0A8E3B3F3</accession>
<proteinExistence type="predicted"/>
<sequence>MTYVGKVYAPGPSQKAILRASIGGTWFLAIRPCSIRSCLKLHDNGFLDRDPKNARRYQASAKGAAWLKEFDANFGRRNV</sequence>
<dbReference type="GeneID" id="61054904"/>
<gene>
    <name evidence="1" type="ORF">C8D77_111130</name>
</gene>
<dbReference type="EMBL" id="QGGH01000011">
    <property type="protein sequence ID" value="PWJ88407.1"/>
    <property type="molecule type" value="Genomic_DNA"/>
</dbReference>
<comment type="caution">
    <text evidence="1">The sequence shown here is derived from an EMBL/GenBank/DDBJ whole genome shotgun (WGS) entry which is preliminary data.</text>
</comment>
<evidence type="ECO:0000313" key="1">
    <source>
        <dbReference type="EMBL" id="PWJ88407.1"/>
    </source>
</evidence>